<reference evidence="2 3" key="1">
    <citation type="journal article" date="2012" name="Plant Cell">
        <title>Genome comparison of barley and maize smut fungi reveals targeted loss of RNA silencing components and species-specific presence of transposable elements.</title>
        <authorList>
            <person name="Laurie J.D."/>
            <person name="Ali S."/>
            <person name="Linning R."/>
            <person name="Mannhaupt G."/>
            <person name="Wong P."/>
            <person name="Gueldener U."/>
            <person name="Muensterkoetter M."/>
            <person name="Moore R."/>
            <person name="Kahmann R."/>
            <person name="Bakkeren G."/>
            <person name="Schirawski J."/>
        </authorList>
    </citation>
    <scope>NUCLEOTIDE SEQUENCE [LARGE SCALE GENOMIC DNA]</scope>
    <source>
        <strain evidence="3">Uh4875-4</strain>
    </source>
</reference>
<evidence type="ECO:0000313" key="3">
    <source>
        <dbReference type="Proteomes" id="UP000006174"/>
    </source>
</evidence>
<feature type="compositionally biased region" description="Low complexity" evidence="1">
    <location>
        <begin position="246"/>
        <end position="257"/>
    </location>
</feature>
<name>I2FVN4_USTHO</name>
<feature type="region of interest" description="Disordered" evidence="1">
    <location>
        <begin position="194"/>
        <end position="295"/>
    </location>
</feature>
<gene>
    <name evidence="2" type="ORF">UHOR_06888</name>
</gene>
<keyword evidence="3" id="KW-1185">Reference proteome</keyword>
<protein>
    <submittedName>
        <fullName evidence="2">Uncharacterized protein</fullName>
    </submittedName>
</protein>
<evidence type="ECO:0000256" key="1">
    <source>
        <dbReference type="SAM" id="MobiDB-lite"/>
    </source>
</evidence>
<dbReference type="EMBL" id="CAGI01000160">
    <property type="protein sequence ID" value="CCF50977.1"/>
    <property type="molecule type" value="Genomic_DNA"/>
</dbReference>
<dbReference type="AlphaFoldDB" id="I2FVN4"/>
<dbReference type="HOGENOM" id="CLU_554547_0_0_1"/>
<sequence>MPTFLCCIHHCIESLLHWVILYPIDDCCAWTLHLTPVLPVHPSDPITVAQLVYEDRLPLHDLGKLCNPAKVPTLKETELGVLVNGVCVMVPKPATVASSSKIFLHLLPNVHSFAQAWTVYMSLCCTYTNDPHLSASLCAFLVHVIDLDITFLWPAIVEYMLAICCHHFGFTTTSDWVVKDLDAWQEELGGAPQCSIQLHPSTTKTTTTPSQLPLGPKGLCTEPGIQASTPSRTALNLWPRRPPPSQHGQSQPHPASPTLRGDHVSTADTGSAQLQPQAPSVSTADSGLVPPTNFTPVQSLSLQQTKAQLSTLSPVKSSLQVPSPDQCLAFLLATHLCFPPAWPNTTFTHDVFNPTSSPARFGSMQAQLHAWQDLLIGYPNPQFAHKITGMIQFGCLLGYNGPLCNTSHHTPNLPIDKDGHADLHCEIAARLEEGHLSIVQPNPPLVESPIGVVPKPCSSKLQTIHHLSFPCWPVPSTLPSINNGVNPAFVAI</sequence>
<accession>I2FVN4</accession>
<organism evidence="2 3">
    <name type="scientific">Ustilago hordei</name>
    <name type="common">Barley covered smut fungus</name>
    <dbReference type="NCBI Taxonomy" id="120017"/>
    <lineage>
        <taxon>Eukaryota</taxon>
        <taxon>Fungi</taxon>
        <taxon>Dikarya</taxon>
        <taxon>Basidiomycota</taxon>
        <taxon>Ustilaginomycotina</taxon>
        <taxon>Ustilaginomycetes</taxon>
        <taxon>Ustilaginales</taxon>
        <taxon>Ustilaginaceae</taxon>
        <taxon>Ustilago</taxon>
    </lineage>
</organism>
<proteinExistence type="predicted"/>
<feature type="compositionally biased region" description="Polar residues" evidence="1">
    <location>
        <begin position="266"/>
        <end position="285"/>
    </location>
</feature>
<comment type="caution">
    <text evidence="2">The sequence shown here is derived from an EMBL/GenBank/DDBJ whole genome shotgun (WGS) entry which is preliminary data.</text>
</comment>
<dbReference type="Proteomes" id="UP000006174">
    <property type="component" value="Unassembled WGS sequence"/>
</dbReference>
<dbReference type="eggNOG" id="KOG0017">
    <property type="taxonomic scope" value="Eukaryota"/>
</dbReference>
<evidence type="ECO:0000313" key="2">
    <source>
        <dbReference type="EMBL" id="CCF50977.1"/>
    </source>
</evidence>